<dbReference type="Proteomes" id="UP000694621">
    <property type="component" value="Unplaced"/>
</dbReference>
<dbReference type="Pfam" id="PF00535">
    <property type="entry name" value="Glycos_transf_2"/>
    <property type="match status" value="1"/>
</dbReference>
<organism evidence="5 6">
    <name type="scientific">Astyanax mexicanus</name>
    <name type="common">Blind cave fish</name>
    <name type="synonym">Astyanax fasciatus mexicanus</name>
    <dbReference type="NCBI Taxonomy" id="7994"/>
    <lineage>
        <taxon>Eukaryota</taxon>
        <taxon>Metazoa</taxon>
        <taxon>Chordata</taxon>
        <taxon>Craniata</taxon>
        <taxon>Vertebrata</taxon>
        <taxon>Euteleostomi</taxon>
        <taxon>Actinopterygii</taxon>
        <taxon>Neopterygii</taxon>
        <taxon>Teleostei</taxon>
        <taxon>Ostariophysi</taxon>
        <taxon>Characiformes</taxon>
        <taxon>Characoidei</taxon>
        <taxon>Acestrorhamphidae</taxon>
        <taxon>Acestrorhamphinae</taxon>
        <taxon>Astyanax</taxon>
    </lineage>
</organism>
<evidence type="ECO:0000256" key="2">
    <source>
        <dbReference type="ARBA" id="ARBA00023157"/>
    </source>
</evidence>
<keyword evidence="2" id="KW-1015">Disulfide bond</keyword>
<dbReference type="Ensembl" id="ENSAMXT00005023352.1">
    <property type="protein sequence ID" value="ENSAMXP00005021131.1"/>
    <property type="gene ID" value="ENSAMXG00005010977.1"/>
</dbReference>
<dbReference type="Gene3D" id="3.90.550.10">
    <property type="entry name" value="Spore Coat Polysaccharide Biosynthesis Protein SpsA, Chain A"/>
    <property type="match status" value="1"/>
</dbReference>
<dbReference type="AlphaFoldDB" id="A0A8B9JGB7"/>
<name>A0A8B9JGB7_ASTMX</name>
<accession>A0A8B9JGB7</accession>
<feature type="domain" description="Glycosyltransferase 2-like" evidence="4">
    <location>
        <begin position="26"/>
        <end position="66"/>
    </location>
</feature>
<evidence type="ECO:0000259" key="4">
    <source>
        <dbReference type="Pfam" id="PF00535"/>
    </source>
</evidence>
<dbReference type="PANTHER" id="PTHR11675:SF123">
    <property type="entry name" value="POLYPEPTIDE N-ACETYLGALACTOSAMINYLTRANSFERASE 1"/>
    <property type="match status" value="1"/>
</dbReference>
<reference evidence="5" key="1">
    <citation type="submission" date="2025-08" db="UniProtKB">
        <authorList>
            <consortium name="Ensembl"/>
        </authorList>
    </citation>
    <scope>IDENTIFICATION</scope>
</reference>
<evidence type="ECO:0000313" key="6">
    <source>
        <dbReference type="Proteomes" id="UP000694621"/>
    </source>
</evidence>
<dbReference type="GO" id="GO:0004653">
    <property type="term" value="F:polypeptide N-acetylgalactosaminyltransferase activity"/>
    <property type="evidence" value="ECO:0007669"/>
    <property type="project" value="TreeGrafter"/>
</dbReference>
<dbReference type="GO" id="GO:0005794">
    <property type="term" value="C:Golgi apparatus"/>
    <property type="evidence" value="ECO:0007669"/>
    <property type="project" value="TreeGrafter"/>
</dbReference>
<proteinExistence type="predicted"/>
<dbReference type="PANTHER" id="PTHR11675">
    <property type="entry name" value="N-ACETYLGALACTOSAMINYLTRANSFERASE"/>
    <property type="match status" value="1"/>
</dbReference>
<sequence length="69" mass="7984">MYIIFFSPSLCRCKNKVYPDDLPRTSVVIVFHNEAWTTLLRTVHSVINRSPRHLLEEVVLVDDASERGV</sequence>
<dbReference type="InterPro" id="IPR029044">
    <property type="entry name" value="Nucleotide-diphossugar_trans"/>
</dbReference>
<dbReference type="SUPFAM" id="SSF53448">
    <property type="entry name" value="Nucleotide-diphospho-sugar transferases"/>
    <property type="match status" value="1"/>
</dbReference>
<dbReference type="InterPro" id="IPR001173">
    <property type="entry name" value="Glyco_trans_2-like"/>
</dbReference>
<protein>
    <recommendedName>
        <fullName evidence="4">Glycosyltransferase 2-like domain-containing protein</fullName>
    </recommendedName>
</protein>
<evidence type="ECO:0000256" key="3">
    <source>
        <dbReference type="ARBA" id="ARBA00023180"/>
    </source>
</evidence>
<dbReference type="GO" id="GO:0006493">
    <property type="term" value="P:protein O-linked glycosylation"/>
    <property type="evidence" value="ECO:0007669"/>
    <property type="project" value="TreeGrafter"/>
</dbReference>
<keyword evidence="3" id="KW-0325">Glycoprotein</keyword>
<evidence type="ECO:0000313" key="5">
    <source>
        <dbReference type="Ensembl" id="ENSAMXP00005021131.1"/>
    </source>
</evidence>
<evidence type="ECO:0000256" key="1">
    <source>
        <dbReference type="ARBA" id="ARBA00022723"/>
    </source>
</evidence>
<dbReference type="GO" id="GO:0046872">
    <property type="term" value="F:metal ion binding"/>
    <property type="evidence" value="ECO:0007669"/>
    <property type="project" value="UniProtKB-KW"/>
</dbReference>
<keyword evidence="1" id="KW-0479">Metal-binding</keyword>